<organism evidence="1 2">
    <name type="scientific">Quercus lobata</name>
    <name type="common">Valley oak</name>
    <dbReference type="NCBI Taxonomy" id="97700"/>
    <lineage>
        <taxon>Eukaryota</taxon>
        <taxon>Viridiplantae</taxon>
        <taxon>Streptophyta</taxon>
        <taxon>Embryophyta</taxon>
        <taxon>Tracheophyta</taxon>
        <taxon>Spermatophyta</taxon>
        <taxon>Magnoliopsida</taxon>
        <taxon>eudicotyledons</taxon>
        <taxon>Gunneridae</taxon>
        <taxon>Pentapetalae</taxon>
        <taxon>rosids</taxon>
        <taxon>fabids</taxon>
        <taxon>Fagales</taxon>
        <taxon>Fagaceae</taxon>
        <taxon>Quercus</taxon>
    </lineage>
</organism>
<proteinExistence type="predicted"/>
<dbReference type="Proteomes" id="UP000594261">
    <property type="component" value="Chromosome 7"/>
</dbReference>
<sequence>MLRVAVALAWQKKRVGGMRMPSIAARAVHALKDENCPILISPSLVSLDLPDIWASNPNPHDFPSAHKCCKYFFYPSIWLL</sequence>
<protein>
    <submittedName>
        <fullName evidence="1">Uncharacterized protein</fullName>
    </submittedName>
</protein>
<dbReference type="EMBL" id="LRBV02000007">
    <property type="status" value="NOT_ANNOTATED_CDS"/>
    <property type="molecule type" value="Genomic_DNA"/>
</dbReference>
<dbReference type="Gramene" id="QL07p030215:mrna">
    <property type="protein sequence ID" value="QL07p030215:mrna:CDS:1"/>
    <property type="gene ID" value="QL07p030215"/>
</dbReference>
<name>A0A7N2M3B0_QUELO</name>
<keyword evidence="2" id="KW-1185">Reference proteome</keyword>
<reference evidence="1" key="2">
    <citation type="submission" date="2021-01" db="UniProtKB">
        <authorList>
            <consortium name="EnsemblPlants"/>
        </authorList>
    </citation>
    <scope>IDENTIFICATION</scope>
</reference>
<accession>A0A7N2M3B0</accession>
<evidence type="ECO:0000313" key="1">
    <source>
        <dbReference type="EnsemblPlants" id="QL07p030215:mrna:CDS:1"/>
    </source>
</evidence>
<dbReference type="InParanoid" id="A0A7N2M3B0"/>
<dbReference type="EnsemblPlants" id="QL07p030215:mrna">
    <property type="protein sequence ID" value="QL07p030215:mrna:CDS:1"/>
    <property type="gene ID" value="QL07p030215"/>
</dbReference>
<evidence type="ECO:0000313" key="2">
    <source>
        <dbReference type="Proteomes" id="UP000594261"/>
    </source>
</evidence>
<dbReference type="AlphaFoldDB" id="A0A7N2M3B0"/>
<reference evidence="1 2" key="1">
    <citation type="journal article" date="2016" name="G3 (Bethesda)">
        <title>First Draft Assembly and Annotation of the Genome of a California Endemic Oak Quercus lobata Nee (Fagaceae).</title>
        <authorList>
            <person name="Sork V.L."/>
            <person name="Fitz-Gibbon S.T."/>
            <person name="Puiu D."/>
            <person name="Crepeau M."/>
            <person name="Gugger P.F."/>
            <person name="Sherman R."/>
            <person name="Stevens K."/>
            <person name="Langley C.H."/>
            <person name="Pellegrini M."/>
            <person name="Salzberg S.L."/>
        </authorList>
    </citation>
    <scope>NUCLEOTIDE SEQUENCE [LARGE SCALE GENOMIC DNA]</scope>
    <source>
        <strain evidence="1 2">cv. SW786</strain>
    </source>
</reference>